<keyword evidence="3 5" id="KW-0067">ATP-binding</keyword>
<dbReference type="GO" id="GO:0005524">
    <property type="term" value="F:ATP binding"/>
    <property type="evidence" value="ECO:0007669"/>
    <property type="project" value="UniProtKB-UniRule"/>
</dbReference>
<dbReference type="Gene3D" id="3.30.1490.20">
    <property type="entry name" value="ATP-grasp fold, A domain"/>
    <property type="match status" value="1"/>
</dbReference>
<dbReference type="PANTHER" id="PTHR43334:SF1">
    <property type="entry name" value="3-HYDROXYPROPIONATE--COA LIGASE [ADP-FORMING]"/>
    <property type="match status" value="1"/>
</dbReference>
<dbReference type="EMBL" id="FMSH01000118">
    <property type="protein sequence ID" value="SCU74822.1"/>
    <property type="molecule type" value="Genomic_DNA"/>
</dbReference>
<accession>A0A1K0ICC4</accession>
<sequence>MNEHSKPAPGAGVDDFFLARSIAVIGASADASKIGGRPVHLLRKHGYAGAIYPINPKGGEIQGLRAYARLADAPEAPELALVAVPAPQALQAVQDCAGRGVRAIVVLSSGFAEAGAQGAGWQAEMRAVAQRHGMRLLGPNCLGTVGVAERAIGSFSVALEDHFPQPGAIGIVSQSGNIGSNTLQLLVQRGVGISRMITTGNEADVDLADGIAALARDPATRVILCCMETCRDGERLREALAIAREHQTPVVVLKIGATEQGQAAAASHTGALAASDAVIDAVFLRHGALRVRSHEDLVEIGQAVAQLLPHCLPRQPAVTLVAASGGFGIMMADAMSQAGLQLPPLAPATCKRIRAALPGAGTNNPVDASAQISSRPDILFEVLSALQEDPGGATTVLFLSLSLYSTRLRGTYLEALERLRAAYPRRPLIIISRGPADAVAQIQALGIPVFSSIDAAARGLDALVRLASLNDPETLAAPAADTGSAAARLPEATFRSEHAAKQALTGAGFEVPRELLVQDADAAVRAAESIGYPVVMKIVSADIPHKTEAGGVALNLDDAGAVRAAYARILDSVARHAPAARLDGVLVAPMLRGGTELIAGISRDPVFGPVVMVGMGGIYAEILRDVAVQPAPVSEAQAQAMIRSLRLYPLLDGARGQAPADVAAAARTVARLSEFACRHRDQVAEIDLNPILVRPRGEGVAILDALMVPVPAARIPDDENSHVA</sequence>
<evidence type="ECO:0000313" key="7">
    <source>
        <dbReference type="EMBL" id="SCU74822.1"/>
    </source>
</evidence>
<dbReference type="InterPro" id="IPR011761">
    <property type="entry name" value="ATP-grasp"/>
</dbReference>
<comment type="similarity">
    <text evidence="4">In the N-terminal section; belongs to the acetate CoA ligase alpha subunit family.</text>
</comment>
<dbReference type="PANTHER" id="PTHR43334">
    <property type="entry name" value="ACETATE--COA LIGASE [ADP-FORMING]"/>
    <property type="match status" value="1"/>
</dbReference>
<evidence type="ECO:0000256" key="3">
    <source>
        <dbReference type="ARBA" id="ARBA00022840"/>
    </source>
</evidence>
<dbReference type="InterPro" id="IPR032875">
    <property type="entry name" value="Succ_CoA_lig_flav_dom"/>
</dbReference>
<keyword evidence="1" id="KW-0436">Ligase</keyword>
<evidence type="ECO:0000256" key="2">
    <source>
        <dbReference type="ARBA" id="ARBA00022741"/>
    </source>
</evidence>
<dbReference type="FunFam" id="3.30.1490.20:FF:000020">
    <property type="entry name" value="Protein lysine acetyltransferase"/>
    <property type="match status" value="1"/>
</dbReference>
<dbReference type="Gene3D" id="3.40.50.261">
    <property type="entry name" value="Succinyl-CoA synthetase domains"/>
    <property type="match status" value="2"/>
</dbReference>
<dbReference type="AlphaFoldDB" id="A0A1K0ICC4"/>
<dbReference type="InterPro" id="IPR003781">
    <property type="entry name" value="CoA-bd"/>
</dbReference>
<keyword evidence="2 5" id="KW-0547">Nucleotide-binding</keyword>
<dbReference type="GO" id="GO:0046872">
    <property type="term" value="F:metal ion binding"/>
    <property type="evidence" value="ECO:0007669"/>
    <property type="project" value="InterPro"/>
</dbReference>
<organism evidence="7">
    <name type="scientific">Cupriavidus necator</name>
    <name type="common">Alcaligenes eutrophus</name>
    <name type="synonym">Ralstonia eutropha</name>
    <dbReference type="NCBI Taxonomy" id="106590"/>
    <lineage>
        <taxon>Bacteria</taxon>
        <taxon>Pseudomonadati</taxon>
        <taxon>Pseudomonadota</taxon>
        <taxon>Betaproteobacteria</taxon>
        <taxon>Burkholderiales</taxon>
        <taxon>Burkholderiaceae</taxon>
        <taxon>Cupriavidus</taxon>
    </lineage>
</organism>
<dbReference type="PROSITE" id="PS50975">
    <property type="entry name" value="ATP_GRASP"/>
    <property type="match status" value="1"/>
</dbReference>
<protein>
    <submittedName>
        <fullName evidence="7">CoA binding domain protein</fullName>
    </submittedName>
</protein>
<dbReference type="InterPro" id="IPR013815">
    <property type="entry name" value="ATP_grasp_subdomain_1"/>
</dbReference>
<dbReference type="RefSeq" id="WP_340522623.1">
    <property type="nucleotide sequence ID" value="NZ_FMSH01000118.1"/>
</dbReference>
<dbReference type="Pfam" id="PF13549">
    <property type="entry name" value="ATP-grasp_5"/>
    <property type="match status" value="1"/>
</dbReference>
<dbReference type="Gene3D" id="3.40.50.720">
    <property type="entry name" value="NAD(P)-binding Rossmann-like Domain"/>
    <property type="match status" value="1"/>
</dbReference>
<gene>
    <name evidence="7" type="primary">pauA</name>
    <name evidence="7" type="ORF">CNECB9_2040008</name>
</gene>
<feature type="domain" description="ATP-grasp" evidence="6">
    <location>
        <begin position="501"/>
        <end position="711"/>
    </location>
</feature>
<dbReference type="SUPFAM" id="SSF51735">
    <property type="entry name" value="NAD(P)-binding Rossmann-fold domains"/>
    <property type="match status" value="1"/>
</dbReference>
<dbReference type="InterPro" id="IPR036291">
    <property type="entry name" value="NAD(P)-bd_dom_sf"/>
</dbReference>
<dbReference type="SUPFAM" id="SSF56059">
    <property type="entry name" value="Glutathione synthetase ATP-binding domain-like"/>
    <property type="match status" value="1"/>
</dbReference>
<dbReference type="GO" id="GO:0016874">
    <property type="term" value="F:ligase activity"/>
    <property type="evidence" value="ECO:0007669"/>
    <property type="project" value="UniProtKB-KW"/>
</dbReference>
<evidence type="ECO:0000256" key="5">
    <source>
        <dbReference type="PROSITE-ProRule" id="PRU00409"/>
    </source>
</evidence>
<proteinExistence type="inferred from homology"/>
<dbReference type="InterPro" id="IPR051538">
    <property type="entry name" value="Acyl-CoA_Synth/Transferase"/>
</dbReference>
<reference evidence="7" key="1">
    <citation type="submission" date="2016-09" db="EMBL/GenBank/DDBJ databases">
        <authorList>
            <person name="Capua I."/>
            <person name="De Benedictis P."/>
            <person name="Joannis T."/>
            <person name="Lombin L.H."/>
            <person name="Cattoli G."/>
        </authorList>
    </citation>
    <scope>NUCLEOTIDE SEQUENCE</scope>
    <source>
        <strain evidence="7">B9</strain>
    </source>
</reference>
<dbReference type="SUPFAM" id="SSF52210">
    <property type="entry name" value="Succinyl-CoA synthetase domains"/>
    <property type="match status" value="2"/>
</dbReference>
<dbReference type="Pfam" id="PF13380">
    <property type="entry name" value="CoA_binding_2"/>
    <property type="match status" value="1"/>
</dbReference>
<name>A0A1K0ICC4_CUPNE</name>
<dbReference type="SMART" id="SM00881">
    <property type="entry name" value="CoA_binding"/>
    <property type="match status" value="1"/>
</dbReference>
<dbReference type="InterPro" id="IPR016102">
    <property type="entry name" value="Succinyl-CoA_synth-like"/>
</dbReference>
<dbReference type="Pfam" id="PF13607">
    <property type="entry name" value="Succ_CoA_lig"/>
    <property type="match status" value="1"/>
</dbReference>
<evidence type="ECO:0000259" key="6">
    <source>
        <dbReference type="PROSITE" id="PS50975"/>
    </source>
</evidence>
<evidence type="ECO:0000256" key="4">
    <source>
        <dbReference type="ARBA" id="ARBA00060888"/>
    </source>
</evidence>
<dbReference type="Gene3D" id="3.30.470.20">
    <property type="entry name" value="ATP-grasp fold, B domain"/>
    <property type="match status" value="1"/>
</dbReference>
<evidence type="ECO:0000256" key="1">
    <source>
        <dbReference type="ARBA" id="ARBA00022598"/>
    </source>
</evidence>